<proteinExistence type="predicted"/>
<accession>A0A8S5QM71</accession>
<reference evidence="1" key="1">
    <citation type="journal article" date="2021" name="Proc. Natl. Acad. Sci. U.S.A.">
        <title>A Catalog of Tens of Thousands of Viruses from Human Metagenomes Reveals Hidden Associations with Chronic Diseases.</title>
        <authorList>
            <person name="Tisza M.J."/>
            <person name="Buck C.B."/>
        </authorList>
    </citation>
    <scope>NUCLEOTIDE SEQUENCE</scope>
    <source>
        <strain evidence="1">CtYsL76</strain>
    </source>
</reference>
<protein>
    <submittedName>
        <fullName evidence="1">AAA domain protein</fullName>
    </submittedName>
</protein>
<evidence type="ECO:0000313" key="1">
    <source>
        <dbReference type="EMBL" id="DAE19905.1"/>
    </source>
</evidence>
<organism evidence="1">
    <name type="scientific">CrAss-like virus sp. ctYsL76</name>
    <dbReference type="NCBI Taxonomy" id="2826826"/>
    <lineage>
        <taxon>Viruses</taxon>
        <taxon>Duplodnaviria</taxon>
        <taxon>Heunggongvirae</taxon>
        <taxon>Uroviricota</taxon>
        <taxon>Caudoviricetes</taxon>
        <taxon>Crassvirales</taxon>
    </lineage>
</organism>
<dbReference type="Pfam" id="PF13479">
    <property type="entry name" value="AAA_24"/>
    <property type="match status" value="1"/>
</dbReference>
<sequence length="203" mass="22215">MENGSTYVNALKIKINSLKELKEVCRAIREAGNPYKYITIDTITAVEEMAKPLAISMYQNSPMFSEKYADVKDPAQLPNGCGFALVRQGIELIIEMIAKCAPNIIICGHVKDAALSEGATNSLKTLDLTGKASRILSAKSDAIGFVHRDENSNLCIQFGTNGEVLTGARPAHLANKDIIVAERQEDGTFISHWDRIYPSLSNK</sequence>
<name>A0A8S5QM71_9CAUD</name>
<dbReference type="EMBL" id="BK015689">
    <property type="protein sequence ID" value="DAE19905.1"/>
    <property type="molecule type" value="Genomic_DNA"/>
</dbReference>